<proteinExistence type="predicted"/>
<evidence type="ECO:0000313" key="2">
    <source>
        <dbReference type="Proteomes" id="UP000320421"/>
    </source>
</evidence>
<protein>
    <submittedName>
        <fullName evidence="1">Uncharacterized protein</fullName>
    </submittedName>
</protein>
<organism evidence="1 2">
    <name type="scientific">Gimesia chilikensis</name>
    <dbReference type="NCBI Taxonomy" id="2605989"/>
    <lineage>
        <taxon>Bacteria</taxon>
        <taxon>Pseudomonadati</taxon>
        <taxon>Planctomycetota</taxon>
        <taxon>Planctomycetia</taxon>
        <taxon>Planctomycetales</taxon>
        <taxon>Planctomycetaceae</taxon>
        <taxon>Gimesia</taxon>
    </lineage>
</organism>
<reference evidence="1 2" key="1">
    <citation type="submission" date="2019-02" db="EMBL/GenBank/DDBJ databases">
        <title>Deep-cultivation of Planctomycetes and their phenomic and genomic characterization uncovers novel biology.</title>
        <authorList>
            <person name="Wiegand S."/>
            <person name="Jogler M."/>
            <person name="Boedeker C."/>
            <person name="Pinto D."/>
            <person name="Vollmers J."/>
            <person name="Rivas-Marin E."/>
            <person name="Kohn T."/>
            <person name="Peeters S.H."/>
            <person name="Heuer A."/>
            <person name="Rast P."/>
            <person name="Oberbeckmann S."/>
            <person name="Bunk B."/>
            <person name="Jeske O."/>
            <person name="Meyerdierks A."/>
            <person name="Storesund J.E."/>
            <person name="Kallscheuer N."/>
            <person name="Luecker S."/>
            <person name="Lage O.M."/>
            <person name="Pohl T."/>
            <person name="Merkel B.J."/>
            <person name="Hornburger P."/>
            <person name="Mueller R.-W."/>
            <person name="Bruemmer F."/>
            <person name="Labrenz M."/>
            <person name="Spormann A.M."/>
            <person name="Op den Camp H."/>
            <person name="Overmann J."/>
            <person name="Amann R."/>
            <person name="Jetten M.S.M."/>
            <person name="Mascher T."/>
            <person name="Medema M.H."/>
            <person name="Devos D.P."/>
            <person name="Kaster A.-K."/>
            <person name="Ovreas L."/>
            <person name="Rohde M."/>
            <person name="Galperin M.Y."/>
            <person name="Jogler C."/>
        </authorList>
    </citation>
    <scope>NUCLEOTIDE SEQUENCE [LARGE SCALE GENOMIC DNA]</scope>
    <source>
        <strain evidence="1 2">HG66A1</strain>
    </source>
</reference>
<keyword evidence="2" id="KW-1185">Reference proteome</keyword>
<dbReference type="AlphaFoldDB" id="A0A517PFV7"/>
<accession>A0A517PFV7</accession>
<dbReference type="EMBL" id="CP036266">
    <property type="protein sequence ID" value="QDT18249.1"/>
    <property type="molecule type" value="Genomic_DNA"/>
</dbReference>
<gene>
    <name evidence="1" type="ORF">HG66A1_00080</name>
</gene>
<sequence>MRIRDGPDLKREPERLYQCTCLSGNGLQDFWNFPSVRLKCIFDEEDDQRACAMGTDHQ</sequence>
<dbReference type="Proteomes" id="UP000320421">
    <property type="component" value="Chromosome"/>
</dbReference>
<name>A0A517PFV7_9PLAN</name>
<evidence type="ECO:0000313" key="1">
    <source>
        <dbReference type="EMBL" id="QDT18249.1"/>
    </source>
</evidence>